<proteinExistence type="predicted"/>
<keyword evidence="4" id="KW-1185">Reference proteome</keyword>
<dbReference type="InterPro" id="IPR054187">
    <property type="entry name" value="DUF6892"/>
</dbReference>
<evidence type="ECO:0000313" key="4">
    <source>
        <dbReference type="Proteomes" id="UP000253509"/>
    </source>
</evidence>
<feature type="region of interest" description="Disordered" evidence="1">
    <location>
        <begin position="88"/>
        <end position="108"/>
    </location>
</feature>
<comment type="caution">
    <text evidence="3">The sequence shown here is derived from an EMBL/GenBank/DDBJ whole genome shotgun (WGS) entry which is preliminary data.</text>
</comment>
<gene>
    <name evidence="3" type="ORF">DFO65_103136</name>
</gene>
<reference evidence="3 4" key="1">
    <citation type="submission" date="2018-06" db="EMBL/GenBank/DDBJ databases">
        <title>Freshwater and sediment microbial communities from various areas in North America, analyzing microbe dynamics in response to fracking.</title>
        <authorList>
            <person name="Lamendella R."/>
        </authorList>
    </citation>
    <scope>NUCLEOTIDE SEQUENCE [LARGE SCALE GENOMIC DNA]</scope>
    <source>
        <strain evidence="3 4">3b_TX</strain>
    </source>
</reference>
<feature type="domain" description="DUF6892" evidence="2">
    <location>
        <begin position="165"/>
        <end position="297"/>
    </location>
</feature>
<dbReference type="Proteomes" id="UP000253509">
    <property type="component" value="Unassembled WGS sequence"/>
</dbReference>
<organism evidence="3 4">
    <name type="scientific">Brevibacterium celere</name>
    <dbReference type="NCBI Taxonomy" id="225845"/>
    <lineage>
        <taxon>Bacteria</taxon>
        <taxon>Bacillati</taxon>
        <taxon>Actinomycetota</taxon>
        <taxon>Actinomycetes</taxon>
        <taxon>Micrococcales</taxon>
        <taxon>Brevibacteriaceae</taxon>
        <taxon>Brevibacterium</taxon>
    </lineage>
</organism>
<evidence type="ECO:0000259" key="2">
    <source>
        <dbReference type="Pfam" id="PF21832"/>
    </source>
</evidence>
<dbReference type="EMBL" id="QNSB01000003">
    <property type="protein sequence ID" value="RBP72845.1"/>
    <property type="molecule type" value="Genomic_DNA"/>
</dbReference>
<sequence>MTKTLAVDIRLDGIEIDGRLYEYPILLTDLKALFDEEPEELEGSRSSRTSSSWVWFDSGLSATHKDGVHALALKFDVDDPAHDVRIEGRPFGEEFGPQGPTYPSRDFGNGYIMARRSSDRGPDQRVRTIIVEQKVRRPAKKKQAAPGKTVKPAKSPEPKPSVDPAEFTDLNFKLLVLQDLMYDQQLLTPAFQLGEFIEHHVDREIDLDEEGYAPIPEALAYFAEYPVPRELLGRVVELVQDGGNDIYLQIAPLWDGEDDVFDVKDFADVDLLPELRSLTLTGVDEVTLESLREKGIEADLL</sequence>
<evidence type="ECO:0000313" key="3">
    <source>
        <dbReference type="EMBL" id="RBP72845.1"/>
    </source>
</evidence>
<evidence type="ECO:0000256" key="1">
    <source>
        <dbReference type="SAM" id="MobiDB-lite"/>
    </source>
</evidence>
<dbReference type="RefSeq" id="WP_220151239.1">
    <property type="nucleotide sequence ID" value="NZ_QNSB01000003.1"/>
</dbReference>
<accession>A0A366IMP2</accession>
<dbReference type="AlphaFoldDB" id="A0A366IMP2"/>
<dbReference type="Pfam" id="PF21832">
    <property type="entry name" value="DUF6892"/>
    <property type="match status" value="1"/>
</dbReference>
<name>A0A366IMP2_9MICO</name>
<feature type="region of interest" description="Disordered" evidence="1">
    <location>
        <begin position="135"/>
        <end position="164"/>
    </location>
</feature>
<protein>
    <recommendedName>
        <fullName evidence="2">DUF6892 domain-containing protein</fullName>
    </recommendedName>
</protein>